<comment type="caution">
    <text evidence="1">The sequence shown here is derived from an EMBL/GenBank/DDBJ whole genome shotgun (WGS) entry which is preliminary data.</text>
</comment>
<dbReference type="AlphaFoldDB" id="A0A7I9VXJ6"/>
<accession>A0A7I9VXJ6</accession>
<dbReference type="InterPro" id="IPR036689">
    <property type="entry name" value="ESAT-6-like_sf"/>
</dbReference>
<dbReference type="EMBL" id="BLKS01000001">
    <property type="protein sequence ID" value="GFG50162.1"/>
    <property type="molecule type" value="Genomic_DNA"/>
</dbReference>
<reference evidence="1 2" key="1">
    <citation type="journal article" date="2019" name="Emerg. Microbes Infect.">
        <title>Comprehensive subspecies identification of 175 nontuberculous mycobacteria species based on 7547 genomic profiles.</title>
        <authorList>
            <person name="Matsumoto Y."/>
            <person name="Kinjo T."/>
            <person name="Motooka D."/>
            <person name="Nabeya D."/>
            <person name="Jung N."/>
            <person name="Uechi K."/>
            <person name="Horii T."/>
            <person name="Iida T."/>
            <person name="Fujita J."/>
            <person name="Nakamura S."/>
        </authorList>
    </citation>
    <scope>NUCLEOTIDE SEQUENCE [LARGE SCALE GENOMIC DNA]</scope>
    <source>
        <strain evidence="1 2">JCM 6377</strain>
    </source>
</reference>
<dbReference type="Gene3D" id="1.10.287.1060">
    <property type="entry name" value="ESAT-6-like"/>
    <property type="match status" value="1"/>
</dbReference>
<dbReference type="Proteomes" id="UP000465302">
    <property type="component" value="Unassembled WGS sequence"/>
</dbReference>
<evidence type="ECO:0000313" key="2">
    <source>
        <dbReference type="Proteomes" id="UP000465302"/>
    </source>
</evidence>
<proteinExistence type="predicted"/>
<dbReference type="RefSeq" id="WP_163700474.1">
    <property type="nucleotide sequence ID" value="NZ_BLKS01000001.1"/>
</dbReference>
<evidence type="ECO:0000313" key="1">
    <source>
        <dbReference type="EMBL" id="GFG50162.1"/>
    </source>
</evidence>
<organism evidence="1 2">
    <name type="scientific">Mycolicibacterium agri</name>
    <name type="common">Mycobacterium agri</name>
    <dbReference type="NCBI Taxonomy" id="36811"/>
    <lineage>
        <taxon>Bacteria</taxon>
        <taxon>Bacillati</taxon>
        <taxon>Actinomycetota</taxon>
        <taxon>Actinomycetes</taxon>
        <taxon>Mycobacteriales</taxon>
        <taxon>Mycobacteriaceae</taxon>
        <taxon>Mycolicibacterium</taxon>
    </lineage>
</organism>
<sequence length="107" mass="10996">MPKAVRVDPGDLLVSASTVDAHADMMRAAHVAADGKTEAAQVGVPTRSVVALTAAVTKWQADSTALFTRLSEHAGALREGAVAYDQTDEHSATAIDAAGDDIINLGL</sequence>
<name>A0A7I9VXJ6_MYCAG</name>
<gene>
    <name evidence="1" type="ORF">MAGR_16030</name>
</gene>
<evidence type="ECO:0008006" key="3">
    <source>
        <dbReference type="Google" id="ProtNLM"/>
    </source>
</evidence>
<dbReference type="SUPFAM" id="SSF140453">
    <property type="entry name" value="EsxAB dimer-like"/>
    <property type="match status" value="1"/>
</dbReference>
<protein>
    <recommendedName>
        <fullName evidence="3">ESX-1 secretion-associated protein</fullName>
    </recommendedName>
</protein>